<evidence type="ECO:0000313" key="1">
    <source>
        <dbReference type="EMBL" id="VFK30969.1"/>
    </source>
</evidence>
<dbReference type="EMBL" id="CAADGH010000076">
    <property type="protein sequence ID" value="VFK76813.1"/>
    <property type="molecule type" value="Genomic_DNA"/>
</dbReference>
<dbReference type="EMBL" id="CAADFO010000074">
    <property type="protein sequence ID" value="VFK30983.1"/>
    <property type="molecule type" value="Genomic_DNA"/>
</dbReference>
<organism evidence="3">
    <name type="scientific">Candidatus Kentrum sp. MB</name>
    <dbReference type="NCBI Taxonomy" id="2138164"/>
    <lineage>
        <taxon>Bacteria</taxon>
        <taxon>Pseudomonadati</taxon>
        <taxon>Pseudomonadota</taxon>
        <taxon>Gammaproteobacteria</taxon>
        <taxon>Candidatus Kentrum</taxon>
    </lineage>
</organism>
<name>A0A451BEW2_9GAMM</name>
<protein>
    <submittedName>
        <fullName evidence="3">Uncharacterized protein</fullName>
    </submittedName>
</protein>
<evidence type="ECO:0000313" key="3">
    <source>
        <dbReference type="EMBL" id="VFK76813.1"/>
    </source>
</evidence>
<gene>
    <name evidence="2" type="ORF">BECKMB1821G_GA0114241_107412</name>
    <name evidence="3" type="ORF">BECKMB1821H_GA0114242_107612</name>
    <name evidence="1" type="ORF">BECKMB1821I_GA0114274_101937</name>
</gene>
<accession>A0A451BEW2</accession>
<proteinExistence type="predicted"/>
<dbReference type="EMBL" id="CAADFQ010000019">
    <property type="protein sequence ID" value="VFK30969.1"/>
    <property type="molecule type" value="Genomic_DNA"/>
</dbReference>
<sequence>MNPIRYRKNAKTLIQKERLAVSNPKMWAVILTVFIKLPEAAQLVRMQVTIEAVFGMMAHLPTVREPTPILVVKCARRMSQCFTT</sequence>
<dbReference type="AlphaFoldDB" id="A0A451BEW2"/>
<evidence type="ECO:0000313" key="2">
    <source>
        <dbReference type="EMBL" id="VFK30983.1"/>
    </source>
</evidence>
<reference evidence="3" key="1">
    <citation type="submission" date="2019-02" db="EMBL/GenBank/DDBJ databases">
        <authorList>
            <person name="Gruber-Vodicka R. H."/>
            <person name="Seah K. B. B."/>
        </authorList>
    </citation>
    <scope>NUCLEOTIDE SEQUENCE</scope>
    <source>
        <strain evidence="2">BECK_BZ197</strain>
        <strain evidence="3">BECK_BZ198</strain>
        <strain evidence="1">BECK_BZ199</strain>
    </source>
</reference>